<reference evidence="2 3" key="1">
    <citation type="journal article" date="2009" name="Nature">
        <title>Evolution of pathogenicity and sexual reproduction in eight Candida genomes.</title>
        <authorList>
            <person name="Butler G."/>
            <person name="Rasmussen M.D."/>
            <person name="Lin M.F."/>
            <person name="Santos M.A."/>
            <person name="Sakthikumar S."/>
            <person name="Munro C.A."/>
            <person name="Rheinbay E."/>
            <person name="Grabherr M."/>
            <person name="Forche A."/>
            <person name="Reedy J.L."/>
            <person name="Agrafioti I."/>
            <person name="Arnaud M.B."/>
            <person name="Bates S."/>
            <person name="Brown A.J."/>
            <person name="Brunke S."/>
            <person name="Costanzo M.C."/>
            <person name="Fitzpatrick D.A."/>
            <person name="de Groot P.W."/>
            <person name="Harris D."/>
            <person name="Hoyer L.L."/>
            <person name="Hube B."/>
            <person name="Klis F.M."/>
            <person name="Kodira C."/>
            <person name="Lennard N."/>
            <person name="Logue M.E."/>
            <person name="Martin R."/>
            <person name="Neiman A.M."/>
            <person name="Nikolaou E."/>
            <person name="Quail M.A."/>
            <person name="Quinn J."/>
            <person name="Santos M.C."/>
            <person name="Schmitzberger F.F."/>
            <person name="Sherlock G."/>
            <person name="Shah P."/>
            <person name="Silverstein K.A."/>
            <person name="Skrzypek M.S."/>
            <person name="Soll D."/>
            <person name="Staggs R."/>
            <person name="Stansfield I."/>
            <person name="Stumpf M.P."/>
            <person name="Sudbery P.E."/>
            <person name="Srikantha T."/>
            <person name="Zeng Q."/>
            <person name="Berman J."/>
            <person name="Berriman M."/>
            <person name="Heitman J."/>
            <person name="Gow N.A."/>
            <person name="Lorenz M.C."/>
            <person name="Birren B.W."/>
            <person name="Kellis M."/>
            <person name="Cuomo C.A."/>
        </authorList>
    </citation>
    <scope>NUCLEOTIDE SEQUENCE [LARGE SCALE GENOMIC DNA]</scope>
    <source>
        <strain evidence="3">ATCC 6260 / CBS 566 / DSM 6381 / JCM 1539 / NBRC 10279 / NRRL Y-324</strain>
    </source>
</reference>
<dbReference type="InterPro" id="IPR051781">
    <property type="entry name" value="Metallo-dep_Hydrolase"/>
</dbReference>
<dbReference type="AlphaFoldDB" id="A5DPH5"/>
<dbReference type="InterPro" id="IPR011059">
    <property type="entry name" value="Metal-dep_hydrolase_composite"/>
</dbReference>
<evidence type="ECO:0000313" key="2">
    <source>
        <dbReference type="EMBL" id="EDK41078.2"/>
    </source>
</evidence>
<dbReference type="InterPro" id="IPR032466">
    <property type="entry name" value="Metal_Hydrolase"/>
</dbReference>
<keyword evidence="3" id="KW-1185">Reference proteome</keyword>
<dbReference type="RefSeq" id="XP_001482156.2">
    <property type="nucleotide sequence ID" value="XM_001482106.1"/>
</dbReference>
<gene>
    <name evidence="2" type="ORF">PGUG_05176</name>
</gene>
<organism evidence="2 3">
    <name type="scientific">Meyerozyma guilliermondii (strain ATCC 6260 / CBS 566 / DSM 6381 / JCM 1539 / NBRC 10279 / NRRL Y-324)</name>
    <name type="common">Yeast</name>
    <name type="synonym">Candida guilliermondii</name>
    <dbReference type="NCBI Taxonomy" id="294746"/>
    <lineage>
        <taxon>Eukaryota</taxon>
        <taxon>Fungi</taxon>
        <taxon>Dikarya</taxon>
        <taxon>Ascomycota</taxon>
        <taxon>Saccharomycotina</taxon>
        <taxon>Pichiomycetes</taxon>
        <taxon>Debaryomycetaceae</taxon>
        <taxon>Meyerozyma</taxon>
    </lineage>
</organism>
<dbReference type="InParanoid" id="A5DPH5"/>
<dbReference type="PANTHER" id="PTHR43135">
    <property type="entry name" value="ALPHA-D-RIBOSE 1-METHYLPHOSPHONATE 5-TRIPHOSPHATE DIPHOSPHATASE"/>
    <property type="match status" value="1"/>
</dbReference>
<dbReference type="Gene3D" id="3.20.20.140">
    <property type="entry name" value="Metal-dependent hydrolases"/>
    <property type="match status" value="2"/>
</dbReference>
<dbReference type="OMA" id="DGFKPYD"/>
<sequence>MFAASDLKDRKNELFKFALLWAFLLSLFVFITNIQRNTKIEVNSTRQRFLSEGLEYCKTKDQIPKMLNTNERKTNPRYELFANGHSDGFPSYTIIKNGLIIDGDGSTSEHKMDIFIRQGLVHSVMRSGSASSTQLEDYLNSKNAITSRIDANNHYITPGLVEMHSHIGICSQPELKGNNDMFETMSPVTPFTRTIDAFNIGDPAIQLASDSGVTAALILPSANLISGEGYVFKMMVPPSNSVEEMLVQYEDTGLKQRWMKMACGENPKRRYKTRPEAPKSRMGLGHLFRHTMDRAKVLKNAQDAWCDSVLQDKEMPTTAFPLDDELNMLVDLMRGKVLSNAHCYETYDIETLLRHAKEYQIEINALHHSLDAYLIPKIIKDQPYNITLATFASQWGFKKEAFQASVFAPKILEKNNLSVVLTTDHPALPQQSLLSQAQVAHHYGLSAEKAIASITGEAAKGLKLDDRFGYLRKGYDADVVIWSDHPLQMGAKPLKVFIDGVPAVDLPIVAKSELALAPKSIPEFTDEEIYKRELENSSTVLFTGVTASYDTSIGKLPNSEPWELFIANGTIVCFQSDCSELYSTNQKIPKIHLEDGHISPMLTTLTPSHGLNEMNLESSTGDGILMEAMDDGQLGDFRIPDNIPIANDGLQFGSVHLIRAFATGIGNIITPPARGEGKMFMAGVSTAFKSNSDDFSSVLKGEVALHITIGDMGKQVFVPTISSQISTLRTVLIKNRNEDNFYGRAARNELPLAIHTNNKDVMLHLLRLKQELGIYIIIVGGIESHLLATELAANNVPVVVSPWQCQRKYWDERRCLTGLAGQGSLLSSLVKAGVKTGLSSDDDTKVRLLLHDSGLAASLAGISKNEIIKMISTNMEEIFNLTVSKSPSLIISEGFPLAYGSRIAALIDGGTLFKVYPDLEPAIDLYS</sequence>
<dbReference type="OrthoDB" id="5595695at2759"/>
<evidence type="ECO:0000313" key="3">
    <source>
        <dbReference type="Proteomes" id="UP000001997"/>
    </source>
</evidence>
<dbReference type="KEGG" id="pgu:PGUG_05176"/>
<dbReference type="Proteomes" id="UP000001997">
    <property type="component" value="Unassembled WGS sequence"/>
</dbReference>
<proteinExistence type="predicted"/>
<dbReference type="Pfam" id="PF01979">
    <property type="entry name" value="Amidohydro_1"/>
    <property type="match status" value="1"/>
</dbReference>
<name>A5DPH5_PICGU</name>
<dbReference type="EMBL" id="CH408161">
    <property type="protein sequence ID" value="EDK41078.2"/>
    <property type="molecule type" value="Genomic_DNA"/>
</dbReference>
<dbReference type="VEuPathDB" id="FungiDB:PGUG_05176"/>
<dbReference type="InterPro" id="IPR006680">
    <property type="entry name" value="Amidohydro-rel"/>
</dbReference>
<dbReference type="SUPFAM" id="SSF51338">
    <property type="entry name" value="Composite domain of metallo-dependent hydrolases"/>
    <property type="match status" value="1"/>
</dbReference>
<dbReference type="GO" id="GO:0016810">
    <property type="term" value="F:hydrolase activity, acting on carbon-nitrogen (but not peptide) bonds"/>
    <property type="evidence" value="ECO:0007669"/>
    <property type="project" value="InterPro"/>
</dbReference>
<dbReference type="SUPFAM" id="SSF51556">
    <property type="entry name" value="Metallo-dependent hydrolases"/>
    <property type="match status" value="2"/>
</dbReference>
<protein>
    <recommendedName>
        <fullName evidence="1">Amidohydrolase-related domain-containing protein</fullName>
    </recommendedName>
</protein>
<accession>A5DPH5</accession>
<evidence type="ECO:0000259" key="1">
    <source>
        <dbReference type="Pfam" id="PF01979"/>
    </source>
</evidence>
<dbReference type="GeneID" id="5124044"/>
<dbReference type="eggNOG" id="ENOG502QQ9Z">
    <property type="taxonomic scope" value="Eukaryota"/>
</dbReference>
<dbReference type="HOGENOM" id="CLU_006273_1_1_1"/>
<dbReference type="PANTHER" id="PTHR43135:SF3">
    <property type="entry name" value="ALPHA-D-RIBOSE 1-METHYLPHOSPHONATE 5-TRIPHOSPHATE DIPHOSPHATASE"/>
    <property type="match status" value="1"/>
</dbReference>
<feature type="domain" description="Amidohydrolase-related" evidence="1">
    <location>
        <begin position="155"/>
        <end position="500"/>
    </location>
</feature>